<accession>Q0CTW1</accession>
<evidence type="ECO:0000313" key="2">
    <source>
        <dbReference type="Proteomes" id="UP000007963"/>
    </source>
</evidence>
<evidence type="ECO:0000313" key="1">
    <source>
        <dbReference type="EMBL" id="EAU36147.1"/>
    </source>
</evidence>
<organism evidence="1 2">
    <name type="scientific">Aspergillus terreus (strain NIH 2624 / FGSC A1156)</name>
    <dbReference type="NCBI Taxonomy" id="341663"/>
    <lineage>
        <taxon>Eukaryota</taxon>
        <taxon>Fungi</taxon>
        <taxon>Dikarya</taxon>
        <taxon>Ascomycota</taxon>
        <taxon>Pezizomycotina</taxon>
        <taxon>Eurotiomycetes</taxon>
        <taxon>Eurotiomycetidae</taxon>
        <taxon>Eurotiales</taxon>
        <taxon>Aspergillaceae</taxon>
        <taxon>Aspergillus</taxon>
        <taxon>Aspergillus subgen. Circumdati</taxon>
    </lineage>
</organism>
<dbReference type="STRING" id="341663.Q0CTW1"/>
<dbReference type="GeneID" id="4317646"/>
<protein>
    <submittedName>
        <fullName evidence="1">Uncharacterized protein</fullName>
    </submittedName>
</protein>
<dbReference type="RefSeq" id="XP_001212051.1">
    <property type="nucleotide sequence ID" value="XM_001212051.1"/>
</dbReference>
<sequence>MSSSNIHEQGEEDMSFDPARCASFYNRIIRISFDGNRRAERGDRIIQDWFSIWQDHPRMRECRQIFPEPFIPFLKQVEVIVDQNSRPRMRDALVQHLEPISSPELMLALGPGSVWMEIDDCVLLFRNNLYGLTDCAGVVMDLHDLTVRYLPSIYYFDTANIEANPWYPLQDLLERLNAIIEVGKYRPVPFGSVQNDPLSANIACWDVVPWNNFILKQSLEAYDALLEAITSRLPSAGEQQQQQFLATEESIGSHIQGFPRAFLLAATKPSFQFIAPGLTV</sequence>
<proteinExistence type="predicted"/>
<dbReference type="OrthoDB" id="3029470at2759"/>
<dbReference type="Proteomes" id="UP000007963">
    <property type="component" value="Unassembled WGS sequence"/>
</dbReference>
<dbReference type="HOGENOM" id="CLU_995862_0_0_1"/>
<dbReference type="AlphaFoldDB" id="Q0CTW1"/>
<name>Q0CTW1_ASPTN</name>
<gene>
    <name evidence="1" type="ORF">ATEG_02873</name>
</gene>
<reference evidence="2" key="1">
    <citation type="submission" date="2005-09" db="EMBL/GenBank/DDBJ databases">
        <title>Annotation of the Aspergillus terreus NIH2624 genome.</title>
        <authorList>
            <person name="Birren B.W."/>
            <person name="Lander E.S."/>
            <person name="Galagan J.E."/>
            <person name="Nusbaum C."/>
            <person name="Devon K."/>
            <person name="Henn M."/>
            <person name="Ma L.-J."/>
            <person name="Jaffe D.B."/>
            <person name="Butler J."/>
            <person name="Alvarez P."/>
            <person name="Gnerre S."/>
            <person name="Grabherr M."/>
            <person name="Kleber M."/>
            <person name="Mauceli E.W."/>
            <person name="Brockman W."/>
            <person name="Rounsley S."/>
            <person name="Young S.K."/>
            <person name="LaButti K."/>
            <person name="Pushparaj V."/>
            <person name="DeCaprio D."/>
            <person name="Crawford M."/>
            <person name="Koehrsen M."/>
            <person name="Engels R."/>
            <person name="Montgomery P."/>
            <person name="Pearson M."/>
            <person name="Howarth C."/>
            <person name="Larson L."/>
            <person name="Luoma S."/>
            <person name="White J."/>
            <person name="Alvarado L."/>
            <person name="Kodira C.D."/>
            <person name="Zeng Q."/>
            <person name="Oleary S."/>
            <person name="Yandava C."/>
            <person name="Denning D.W."/>
            <person name="Nierman W.C."/>
            <person name="Milne T."/>
            <person name="Madden K."/>
        </authorList>
    </citation>
    <scope>NUCLEOTIDE SEQUENCE [LARGE SCALE GENOMIC DNA]</scope>
    <source>
        <strain evidence="2">NIH 2624 / FGSC A1156</strain>
    </source>
</reference>
<dbReference type="eggNOG" id="ENOG502SJ9Q">
    <property type="taxonomic scope" value="Eukaryota"/>
</dbReference>
<dbReference type="VEuPathDB" id="FungiDB:ATEG_02873"/>
<dbReference type="EMBL" id="CH476597">
    <property type="protein sequence ID" value="EAU36147.1"/>
    <property type="molecule type" value="Genomic_DNA"/>
</dbReference>